<dbReference type="Gene3D" id="2.40.37.30">
    <property type="match status" value="2"/>
</dbReference>
<dbReference type="Pfam" id="PF01168">
    <property type="entry name" value="Ala_racemase_N"/>
    <property type="match status" value="1"/>
</dbReference>
<reference evidence="3 4" key="1">
    <citation type="submission" date="2019-07" db="EMBL/GenBank/DDBJ databases">
        <title>New species of Amycolatopsis and Streptomyces.</title>
        <authorList>
            <person name="Duangmal K."/>
            <person name="Teo W.F.A."/>
            <person name="Lipun K."/>
        </authorList>
    </citation>
    <scope>NUCLEOTIDE SEQUENCE [LARGE SCALE GENOMIC DNA]</scope>
    <source>
        <strain evidence="3 4">JCM 30562</strain>
    </source>
</reference>
<dbReference type="SUPFAM" id="SSF51419">
    <property type="entry name" value="PLP-binding barrel"/>
    <property type="match status" value="1"/>
</dbReference>
<accession>A0A558AJ13</accession>
<proteinExistence type="predicted"/>
<dbReference type="InterPro" id="IPR001608">
    <property type="entry name" value="Ala_racemase_N"/>
</dbReference>
<name>A0A558AJ13_9PSEU</name>
<dbReference type="AlphaFoldDB" id="A0A558AJ13"/>
<feature type="domain" description="Alanine racemase N-terminal" evidence="1">
    <location>
        <begin position="34"/>
        <end position="264"/>
    </location>
</feature>
<dbReference type="RefSeq" id="WP_144635278.1">
    <property type="nucleotide sequence ID" value="NZ_BNAX01000016.1"/>
</dbReference>
<gene>
    <name evidence="3" type="ORF">FNH06_06710</name>
</gene>
<dbReference type="InterPro" id="IPR048449">
    <property type="entry name" value="YhfX-like_C"/>
</dbReference>
<protein>
    <submittedName>
        <fullName evidence="3">YhfX family PLP-dependent enzyme</fullName>
    </submittedName>
</protein>
<evidence type="ECO:0000259" key="2">
    <source>
        <dbReference type="Pfam" id="PF21279"/>
    </source>
</evidence>
<comment type="caution">
    <text evidence="3">The sequence shown here is derived from an EMBL/GenBank/DDBJ whole genome shotgun (WGS) entry which is preliminary data.</text>
</comment>
<evidence type="ECO:0000259" key="1">
    <source>
        <dbReference type="Pfam" id="PF01168"/>
    </source>
</evidence>
<dbReference type="Proteomes" id="UP000318578">
    <property type="component" value="Unassembled WGS sequence"/>
</dbReference>
<organism evidence="3 4">
    <name type="scientific">Amycolatopsis acidiphila</name>
    <dbReference type="NCBI Taxonomy" id="715473"/>
    <lineage>
        <taxon>Bacteria</taxon>
        <taxon>Bacillati</taxon>
        <taxon>Actinomycetota</taxon>
        <taxon>Actinomycetes</taxon>
        <taxon>Pseudonocardiales</taxon>
        <taxon>Pseudonocardiaceae</taxon>
        <taxon>Amycolatopsis</taxon>
    </lineage>
</organism>
<dbReference type="InterPro" id="IPR029066">
    <property type="entry name" value="PLP-binding_barrel"/>
</dbReference>
<sequence length="405" mass="42897">MFLELLERRNPGLLRAAGDLALRRRIPPNTFVLDVDAIAANGAAIRAEAERLGLSLYFMTKQIGRNPLVTAALTGEGGRETVAVDIADANALTGNGFGLGHIGNLVQVPSIDIPRIVALEPEVISVFSLDKARQIAEEAARQGRVQGLLLRVADPDRDTYLPGMDGGILLAELEPTARAIAALPGVRIDGVTTFPALAYSEAAEPRPTGNFETLLKARDILTGIGIEVRQVNAPGNTSAYTLATQARLGATHVEPGHGFLGTTPFHLKQDLPEIPAACYVTEVAHHVGDRAYVYGGGFFVDDPVWLDPGFRRKVMVGGTAGELAEHREEFFGAGAGETGGFGGIDYYGFISGTPRTVPVGATVVMGFRMQSFVTRANIAVVGGAAGEPRLLGVFDQMGNRLPTYA</sequence>
<evidence type="ECO:0000313" key="3">
    <source>
        <dbReference type="EMBL" id="TVT24256.1"/>
    </source>
</evidence>
<dbReference type="Pfam" id="PF21279">
    <property type="entry name" value="YhfX-like_C"/>
    <property type="match status" value="1"/>
</dbReference>
<evidence type="ECO:0000313" key="4">
    <source>
        <dbReference type="Proteomes" id="UP000318578"/>
    </source>
</evidence>
<feature type="domain" description="YhfX-like C-terminal" evidence="2">
    <location>
        <begin position="279"/>
        <end position="388"/>
    </location>
</feature>
<keyword evidence="4" id="KW-1185">Reference proteome</keyword>
<dbReference type="OrthoDB" id="3189402at2"/>
<dbReference type="EMBL" id="VJZA01000007">
    <property type="protein sequence ID" value="TVT24256.1"/>
    <property type="molecule type" value="Genomic_DNA"/>
</dbReference>